<comment type="caution">
    <text evidence="3">The sequence shown here is derived from an EMBL/GenBank/DDBJ whole genome shotgun (WGS) entry which is preliminary data.</text>
</comment>
<evidence type="ECO:0000313" key="4">
    <source>
        <dbReference type="Proteomes" id="UP001208570"/>
    </source>
</evidence>
<dbReference type="SUPFAM" id="SSF48726">
    <property type="entry name" value="Immunoglobulin"/>
    <property type="match status" value="1"/>
</dbReference>
<dbReference type="Gene3D" id="2.60.40.10">
    <property type="entry name" value="Immunoglobulins"/>
    <property type="match status" value="1"/>
</dbReference>
<accession>A0AAD9J6R9</accession>
<evidence type="ECO:0000313" key="3">
    <source>
        <dbReference type="EMBL" id="KAK2146705.1"/>
    </source>
</evidence>
<feature type="domain" description="Ig-like" evidence="2">
    <location>
        <begin position="169"/>
        <end position="292"/>
    </location>
</feature>
<evidence type="ECO:0000259" key="2">
    <source>
        <dbReference type="PROSITE" id="PS50835"/>
    </source>
</evidence>
<evidence type="ECO:0000256" key="1">
    <source>
        <dbReference type="SAM" id="MobiDB-lite"/>
    </source>
</evidence>
<sequence length="457" mass="51118">MLLLTTNDGPALNPANSPYTRCSALTSGALTRQIPGSGVLSLSEASFSRMRNSPGTAYLRRRDLPSGRQTPSDICRQLASFVVKCVLNAAKRHLRAVIGEWPLAAGRSVKARFRICCSCRWVLGLVFGKPKDRQQVAAVITWRRLVAIRGCLSIVTSHVIDMEAVTFRPILATIFIICLRFDCASLFTMLSHDQQYIVDTGAQLSLTCVFYKDRFNLFDNPVQWKKFQFGEKSEINILGNIKEPFDSTGRFKVTYEPSPPQYTMGLTIRNMSKVDSANYTCEVRAPKSAELGVVKYTVHVKHPINDIYIVEGNASWTEVTSPFATLTFIEDHPTPVRCIARGGSPPPEMELYLGASDYTRYFRYVTVPALSGLVGFRSLDMASMLVADDFRVEAQDDGKRLQCIAKVLGLKKVFSSTRIIVNLYRDAEAEPRSQQKMPQREKHASVPTKLRPRVLNS</sequence>
<dbReference type="InterPro" id="IPR003599">
    <property type="entry name" value="Ig_sub"/>
</dbReference>
<dbReference type="InterPro" id="IPR007110">
    <property type="entry name" value="Ig-like_dom"/>
</dbReference>
<keyword evidence="4" id="KW-1185">Reference proteome</keyword>
<dbReference type="Pfam" id="PF07686">
    <property type="entry name" value="V-set"/>
    <property type="match status" value="1"/>
</dbReference>
<dbReference type="EMBL" id="JAODUP010000588">
    <property type="protein sequence ID" value="KAK2146705.1"/>
    <property type="molecule type" value="Genomic_DNA"/>
</dbReference>
<dbReference type="PROSITE" id="PS50835">
    <property type="entry name" value="IG_LIKE"/>
    <property type="match status" value="1"/>
</dbReference>
<name>A0AAD9J6R9_9ANNE</name>
<dbReference type="SMART" id="SM00409">
    <property type="entry name" value="IG"/>
    <property type="match status" value="1"/>
</dbReference>
<feature type="region of interest" description="Disordered" evidence="1">
    <location>
        <begin position="429"/>
        <end position="457"/>
    </location>
</feature>
<gene>
    <name evidence="3" type="ORF">LSH36_588g01007</name>
</gene>
<protein>
    <recommendedName>
        <fullName evidence="2">Ig-like domain-containing protein</fullName>
    </recommendedName>
</protein>
<reference evidence="3" key="1">
    <citation type="journal article" date="2023" name="Mol. Biol. Evol.">
        <title>Third-Generation Sequencing Reveals the Adaptive Role of the Epigenome in Three Deep-Sea Polychaetes.</title>
        <authorList>
            <person name="Perez M."/>
            <person name="Aroh O."/>
            <person name="Sun Y."/>
            <person name="Lan Y."/>
            <person name="Juniper S.K."/>
            <person name="Young C.R."/>
            <person name="Angers B."/>
            <person name="Qian P.Y."/>
        </authorList>
    </citation>
    <scope>NUCLEOTIDE SEQUENCE</scope>
    <source>
        <strain evidence="3">P08H-3</strain>
    </source>
</reference>
<dbReference type="InterPro" id="IPR013783">
    <property type="entry name" value="Ig-like_fold"/>
</dbReference>
<dbReference type="InterPro" id="IPR036179">
    <property type="entry name" value="Ig-like_dom_sf"/>
</dbReference>
<dbReference type="Proteomes" id="UP001208570">
    <property type="component" value="Unassembled WGS sequence"/>
</dbReference>
<feature type="non-terminal residue" evidence="3">
    <location>
        <position position="1"/>
    </location>
</feature>
<organism evidence="3 4">
    <name type="scientific">Paralvinella palmiformis</name>
    <dbReference type="NCBI Taxonomy" id="53620"/>
    <lineage>
        <taxon>Eukaryota</taxon>
        <taxon>Metazoa</taxon>
        <taxon>Spiralia</taxon>
        <taxon>Lophotrochozoa</taxon>
        <taxon>Annelida</taxon>
        <taxon>Polychaeta</taxon>
        <taxon>Sedentaria</taxon>
        <taxon>Canalipalpata</taxon>
        <taxon>Terebellida</taxon>
        <taxon>Terebelliformia</taxon>
        <taxon>Alvinellidae</taxon>
        <taxon>Paralvinella</taxon>
    </lineage>
</organism>
<proteinExistence type="predicted"/>
<dbReference type="InterPro" id="IPR013106">
    <property type="entry name" value="Ig_V-set"/>
</dbReference>
<feature type="compositionally biased region" description="Basic and acidic residues" evidence="1">
    <location>
        <begin position="429"/>
        <end position="444"/>
    </location>
</feature>
<dbReference type="AlphaFoldDB" id="A0AAD9J6R9"/>